<keyword evidence="4" id="KW-1185">Reference proteome</keyword>
<gene>
    <name evidence="3" type="ORF">JK636_09840</name>
</gene>
<evidence type="ECO:0000259" key="2">
    <source>
        <dbReference type="Pfam" id="PF25538"/>
    </source>
</evidence>
<feature type="domain" description="DUF7922" evidence="2">
    <location>
        <begin position="10"/>
        <end position="127"/>
    </location>
</feature>
<protein>
    <recommendedName>
        <fullName evidence="2">DUF7922 domain-containing protein</fullName>
    </recommendedName>
</protein>
<sequence length="452" mass="53527">MAQKKSYSRYFIILQEDEKGYALASDKLPSGYTKLEIKNDKCKVSYYVQNLKKESAPYYMLLICNKKDVKKLLKLGELNIDEHGRAEVSYEYPVENVANFGVGVDKIVGAAIVRLMNSNIIPVMSGFASTDIPEWKGFSIIESELKRQEEAQEEKVEKAVEVKAEAKKEEQREESKEEQRNIFDEYEKKIEEEKVKDKEEEIKVIEEMPRNEAAQIEISNNEENIEEIEIDPEDERHKKKCKKDSCEIKHEEKHEENCEEKHEEKHEENCEEKHKEKHEEKCEEKHKEKHEDKCEEKKEHKHEYKCDENYPKDNISMLFMDVADGFEELQGICSEIKRCKWYKVPVYRPEDMTSCAHYNKYTVAYYPMVNYYPYIRKHGHFILGYKHDKDNKMKYLVYGVPGTKSRIDQPFGGRTGFVTWVPLVEGEEEENSQGYWLMFYDFRSSTIVIPVR</sequence>
<evidence type="ECO:0000313" key="4">
    <source>
        <dbReference type="Proteomes" id="UP000632377"/>
    </source>
</evidence>
<dbReference type="Proteomes" id="UP000632377">
    <property type="component" value="Unassembled WGS sequence"/>
</dbReference>
<dbReference type="RefSeq" id="WP_202748639.1">
    <property type="nucleotide sequence ID" value="NZ_JAESWC010000002.1"/>
</dbReference>
<proteinExistence type="predicted"/>
<dbReference type="EMBL" id="JAESWC010000002">
    <property type="protein sequence ID" value="MBL4936063.1"/>
    <property type="molecule type" value="Genomic_DNA"/>
</dbReference>
<organism evidence="3 4">
    <name type="scientific">Clostridium rhizosphaerae</name>
    <dbReference type="NCBI Taxonomy" id="2803861"/>
    <lineage>
        <taxon>Bacteria</taxon>
        <taxon>Bacillati</taxon>
        <taxon>Bacillota</taxon>
        <taxon>Clostridia</taxon>
        <taxon>Eubacteriales</taxon>
        <taxon>Clostridiaceae</taxon>
        <taxon>Clostridium</taxon>
    </lineage>
</organism>
<name>A0ABS1T9N5_9CLOT</name>
<dbReference type="InterPro" id="IPR057682">
    <property type="entry name" value="DUF7922"/>
</dbReference>
<reference evidence="3 4" key="1">
    <citation type="submission" date="2021-01" db="EMBL/GenBank/DDBJ databases">
        <title>Genome public.</title>
        <authorList>
            <person name="Liu C."/>
            <person name="Sun Q."/>
        </authorList>
    </citation>
    <scope>NUCLEOTIDE SEQUENCE [LARGE SCALE GENOMIC DNA]</scope>
    <source>
        <strain evidence="3 4">YIM B02515</strain>
    </source>
</reference>
<comment type="caution">
    <text evidence="3">The sequence shown here is derived from an EMBL/GenBank/DDBJ whole genome shotgun (WGS) entry which is preliminary data.</text>
</comment>
<dbReference type="Pfam" id="PF25538">
    <property type="entry name" value="DUF7922"/>
    <property type="match status" value="1"/>
</dbReference>
<feature type="region of interest" description="Disordered" evidence="1">
    <location>
        <begin position="252"/>
        <end position="278"/>
    </location>
</feature>
<evidence type="ECO:0000256" key="1">
    <source>
        <dbReference type="SAM" id="MobiDB-lite"/>
    </source>
</evidence>
<evidence type="ECO:0000313" key="3">
    <source>
        <dbReference type="EMBL" id="MBL4936063.1"/>
    </source>
</evidence>
<accession>A0ABS1T9N5</accession>